<dbReference type="SMR" id="A0A8T3B154"/>
<dbReference type="Gene3D" id="3.60.10.10">
    <property type="entry name" value="Endonuclease/exonuclease/phosphatase"/>
    <property type="match status" value="1"/>
</dbReference>
<comment type="caution">
    <text evidence="1">The sequence shown here is derived from an EMBL/GenBank/DDBJ whole genome shotgun (WGS) entry which is preliminary data.</text>
</comment>
<dbReference type="EMBL" id="JAGYWB010000012">
    <property type="protein sequence ID" value="KAI0502546.1"/>
    <property type="molecule type" value="Genomic_DNA"/>
</dbReference>
<sequence>MISGEVHVSDFVCIMPVIYASNLQYDRIMLWDNMKEIISNINAPWIILGDFNCCRHPFENSSQLWDFNSFIFYVGLLDLAPTGLKFTWFNQRPNDPIHLKLDRMLINDKWLESFPLLR</sequence>
<dbReference type="OrthoDB" id="685351at2759"/>
<protein>
    <recommendedName>
        <fullName evidence="3">Endonuclease/exonuclease/phosphatase domain-containing protein</fullName>
    </recommendedName>
</protein>
<gene>
    <name evidence="1" type="ORF">KFK09_017499</name>
</gene>
<dbReference type="Proteomes" id="UP000829196">
    <property type="component" value="Unassembled WGS sequence"/>
</dbReference>
<accession>A0A8T3B154</accession>
<reference evidence="1" key="1">
    <citation type="journal article" date="2022" name="Front. Genet.">
        <title>Chromosome-Scale Assembly of the Dendrobium nobile Genome Provides Insights Into the Molecular Mechanism of the Biosynthesis of the Medicinal Active Ingredient of Dendrobium.</title>
        <authorList>
            <person name="Xu Q."/>
            <person name="Niu S.-C."/>
            <person name="Li K.-L."/>
            <person name="Zheng P.-J."/>
            <person name="Zhang X.-J."/>
            <person name="Jia Y."/>
            <person name="Liu Y."/>
            <person name="Niu Y.-X."/>
            <person name="Yu L.-H."/>
            <person name="Chen D.-F."/>
            <person name="Zhang G.-Q."/>
        </authorList>
    </citation>
    <scope>NUCLEOTIDE SEQUENCE</scope>
    <source>
        <tissue evidence="1">Leaf</tissue>
    </source>
</reference>
<dbReference type="SUPFAM" id="SSF56219">
    <property type="entry name" value="DNase I-like"/>
    <property type="match status" value="1"/>
</dbReference>
<name>A0A8T3B154_DENNO</name>
<dbReference type="PANTHER" id="PTHR33710">
    <property type="entry name" value="BNAC02G09200D PROTEIN"/>
    <property type="match status" value="1"/>
</dbReference>
<evidence type="ECO:0000313" key="1">
    <source>
        <dbReference type="EMBL" id="KAI0502546.1"/>
    </source>
</evidence>
<dbReference type="AlphaFoldDB" id="A0A8T3B154"/>
<evidence type="ECO:0008006" key="3">
    <source>
        <dbReference type="Google" id="ProtNLM"/>
    </source>
</evidence>
<keyword evidence="2" id="KW-1185">Reference proteome</keyword>
<organism evidence="1 2">
    <name type="scientific">Dendrobium nobile</name>
    <name type="common">Orchid</name>
    <dbReference type="NCBI Taxonomy" id="94219"/>
    <lineage>
        <taxon>Eukaryota</taxon>
        <taxon>Viridiplantae</taxon>
        <taxon>Streptophyta</taxon>
        <taxon>Embryophyta</taxon>
        <taxon>Tracheophyta</taxon>
        <taxon>Spermatophyta</taxon>
        <taxon>Magnoliopsida</taxon>
        <taxon>Liliopsida</taxon>
        <taxon>Asparagales</taxon>
        <taxon>Orchidaceae</taxon>
        <taxon>Epidendroideae</taxon>
        <taxon>Malaxideae</taxon>
        <taxon>Dendrobiinae</taxon>
        <taxon>Dendrobium</taxon>
    </lineage>
</organism>
<dbReference type="PANTHER" id="PTHR33710:SF71">
    <property type="entry name" value="ENDONUCLEASE_EXONUCLEASE_PHOSPHATASE DOMAIN-CONTAINING PROTEIN"/>
    <property type="match status" value="1"/>
</dbReference>
<proteinExistence type="predicted"/>
<dbReference type="InterPro" id="IPR036691">
    <property type="entry name" value="Endo/exonu/phosph_ase_sf"/>
</dbReference>
<evidence type="ECO:0000313" key="2">
    <source>
        <dbReference type="Proteomes" id="UP000829196"/>
    </source>
</evidence>